<dbReference type="OrthoDB" id="9802969at2"/>
<reference evidence="12 13" key="1">
    <citation type="submission" date="2016-08" db="EMBL/GenBank/DDBJ databases">
        <title>Complete genome sequence of Spiroplasma helicoides TABS-2 (DSM 22551).</title>
        <authorList>
            <person name="Shen W.-Y."/>
            <person name="Lo W.-S."/>
            <person name="Lai Y.-C."/>
            <person name="Kuo C.-H."/>
        </authorList>
    </citation>
    <scope>NUCLEOTIDE SEQUENCE [LARGE SCALE GENOMIC DNA]</scope>
    <source>
        <strain evidence="12 13">TABS-2</strain>
    </source>
</reference>
<evidence type="ECO:0000259" key="11">
    <source>
        <dbReference type="Pfam" id="PF02866"/>
    </source>
</evidence>
<feature type="modified residue" description="Phosphotyrosine" evidence="7">
    <location>
        <position position="222"/>
    </location>
</feature>
<feature type="domain" description="Lactate/malate dehydrogenase N-terminal" evidence="10">
    <location>
        <begin position="6"/>
        <end position="144"/>
    </location>
</feature>
<dbReference type="GO" id="GO:0006096">
    <property type="term" value="P:glycolytic process"/>
    <property type="evidence" value="ECO:0007669"/>
    <property type="project" value="UniProtKB-UniRule"/>
</dbReference>
<dbReference type="Gene3D" id="3.40.50.720">
    <property type="entry name" value="NAD(P)-binding Rossmann-like Domain"/>
    <property type="match status" value="1"/>
</dbReference>
<evidence type="ECO:0000256" key="1">
    <source>
        <dbReference type="ARBA" id="ARBA00004843"/>
    </source>
</evidence>
<dbReference type="EC" id="1.1.1.27" evidence="3 7"/>
<dbReference type="Gene3D" id="3.90.110.10">
    <property type="entry name" value="Lactate dehydrogenase/glycoside hydrolase, family 4, C-terminal"/>
    <property type="match status" value="1"/>
</dbReference>
<dbReference type="Proteomes" id="UP000094378">
    <property type="component" value="Chromosome"/>
</dbReference>
<dbReference type="UniPathway" id="UPA00554">
    <property type="reaction ID" value="UER00611"/>
</dbReference>
<evidence type="ECO:0000256" key="3">
    <source>
        <dbReference type="ARBA" id="ARBA00012967"/>
    </source>
</evidence>
<comment type="subunit">
    <text evidence="7">Homotetramer.</text>
</comment>
<protein>
    <recommendedName>
        <fullName evidence="3 7">L-lactate dehydrogenase</fullName>
        <shortName evidence="7">L-LDH</shortName>
        <ecNumber evidence="3 7">1.1.1.27</ecNumber>
    </recommendedName>
</protein>
<dbReference type="GO" id="GO:0005737">
    <property type="term" value="C:cytoplasm"/>
    <property type="evidence" value="ECO:0007669"/>
    <property type="project" value="UniProtKB-SubCell"/>
</dbReference>
<evidence type="ECO:0000256" key="4">
    <source>
        <dbReference type="ARBA" id="ARBA00023002"/>
    </source>
</evidence>
<gene>
    <name evidence="7 12" type="primary">ldh</name>
    <name evidence="12" type="ORF">SHELI_v1c00920</name>
</gene>
<feature type="binding site" evidence="7">
    <location>
        <position position="146"/>
    </location>
    <ligand>
        <name>NAD(+)</name>
        <dbReference type="ChEBI" id="CHEBI:57540"/>
    </ligand>
</feature>
<feature type="binding site" evidence="7">
    <location>
        <begin position="151"/>
        <end position="154"/>
    </location>
    <ligand>
        <name>substrate</name>
    </ligand>
</feature>
<dbReference type="KEGG" id="shj:SHELI_v1c00920"/>
<dbReference type="PANTHER" id="PTHR43128">
    <property type="entry name" value="L-2-HYDROXYCARBOXYLATE DEHYDROGENASE (NAD(P)(+))"/>
    <property type="match status" value="1"/>
</dbReference>
<feature type="binding site" evidence="7">
    <location>
        <begin position="123"/>
        <end position="126"/>
    </location>
    <ligand>
        <name>substrate</name>
    </ligand>
</feature>
<feature type="binding site" evidence="7">
    <location>
        <begin position="121"/>
        <end position="123"/>
    </location>
    <ligand>
        <name>NAD(+)</name>
        <dbReference type="ChEBI" id="CHEBI:57540"/>
    </ligand>
</feature>
<comment type="subcellular location">
    <subcellularLocation>
        <location evidence="7">Cytoplasm</location>
    </subcellularLocation>
</comment>
<keyword evidence="4 7" id="KW-0560">Oxidoreductase</keyword>
<dbReference type="RefSeq" id="WP_069115827.1">
    <property type="nucleotide sequence ID" value="NZ_CP017015.1"/>
</dbReference>
<evidence type="ECO:0000259" key="10">
    <source>
        <dbReference type="Pfam" id="PF00056"/>
    </source>
</evidence>
<feature type="active site" description="Proton acceptor" evidence="7 8">
    <location>
        <position position="178"/>
    </location>
</feature>
<sequence>MSNGRKVVLVGCGAVGTSFVYSAINQGIASHYVLIDVVNDIAEGNAMDLSDSHAVLPSPFSSIKAGTYSDCADADVIVITAGRPQKPGETRLEMVADNAKIMKSIALEIKKSGFNGITVIASNPVDILTHVYQEVTGYESNRVISSGTTLDSSRLRKLLGERLNVAPRSVKAYLIGEHGDSSVAVWSRSIVMGKSILEYVEEGAITIDELQQVKDDATNMAYKIIEKKRATFYGIGACLARIVKSILNDEKSSLMVGALLKGQYGVENVYISVPCIVGAHGIEEIIEWRLSEEELQGLRKSCTQLSEVFKTAQAAIK</sequence>
<feature type="binding site" evidence="7">
    <location>
        <position position="104"/>
    </location>
    <ligand>
        <name>NAD(+)</name>
        <dbReference type="ChEBI" id="CHEBI:57540"/>
    </ligand>
</feature>
<dbReference type="SUPFAM" id="SSF51735">
    <property type="entry name" value="NAD(P)-binding Rossmann-fold domains"/>
    <property type="match status" value="1"/>
</dbReference>
<dbReference type="AlphaFoldDB" id="A0A1B3SJF1"/>
<dbReference type="GO" id="GO:0004459">
    <property type="term" value="F:L-lactate dehydrogenase (NAD+) activity"/>
    <property type="evidence" value="ECO:0007669"/>
    <property type="project" value="UniProtKB-UniRule"/>
</dbReference>
<dbReference type="NCBIfam" id="NF000824">
    <property type="entry name" value="PRK00066.1"/>
    <property type="match status" value="1"/>
</dbReference>
<feature type="binding site" evidence="9">
    <location>
        <begin position="11"/>
        <end position="16"/>
    </location>
    <ligand>
        <name>NAD(+)</name>
        <dbReference type="ChEBI" id="CHEBI:57540"/>
    </ligand>
</feature>
<feature type="binding site" evidence="7 9">
    <location>
        <position position="36"/>
    </location>
    <ligand>
        <name>NAD(+)</name>
        <dbReference type="ChEBI" id="CHEBI:57540"/>
    </ligand>
</feature>
<organism evidence="12 13">
    <name type="scientific">Spiroplasma helicoides</name>
    <dbReference type="NCBI Taxonomy" id="216938"/>
    <lineage>
        <taxon>Bacteria</taxon>
        <taxon>Bacillati</taxon>
        <taxon>Mycoplasmatota</taxon>
        <taxon>Mollicutes</taxon>
        <taxon>Entomoplasmatales</taxon>
        <taxon>Spiroplasmataceae</taxon>
        <taxon>Spiroplasma</taxon>
    </lineage>
</organism>
<dbReference type="InterPro" id="IPR036291">
    <property type="entry name" value="NAD(P)-bd_dom_sf"/>
</dbReference>
<dbReference type="Pfam" id="PF02866">
    <property type="entry name" value="Ldh_1_C"/>
    <property type="match status" value="1"/>
</dbReference>
<dbReference type="InterPro" id="IPR015955">
    <property type="entry name" value="Lactate_DH/Glyco_Ohase_4_C"/>
</dbReference>
<dbReference type="PROSITE" id="PS00064">
    <property type="entry name" value="L_LDH"/>
    <property type="match status" value="1"/>
</dbReference>
<dbReference type="InterPro" id="IPR018177">
    <property type="entry name" value="L-lactate_DH_AS"/>
</dbReference>
<accession>A0A1B3SJF1</accession>
<evidence type="ECO:0000256" key="8">
    <source>
        <dbReference type="PIRSR" id="PIRSR000102-1"/>
    </source>
</evidence>
<keyword evidence="7" id="KW-0963">Cytoplasm</keyword>
<feature type="domain" description="Lactate/malate dehydrogenase C-terminal" evidence="11">
    <location>
        <begin position="148"/>
        <end position="314"/>
    </location>
</feature>
<dbReference type="InterPro" id="IPR001557">
    <property type="entry name" value="L-lactate/malate_DH"/>
</dbReference>
<comment type="function">
    <text evidence="7">Catalyzes the conversion of lactate to pyruvate.</text>
</comment>
<dbReference type="STRING" id="216938.SHELI_v1c00920"/>
<proteinExistence type="inferred from homology"/>
<evidence type="ECO:0000256" key="6">
    <source>
        <dbReference type="ARBA" id="ARBA00049258"/>
    </source>
</evidence>
<dbReference type="InterPro" id="IPR001236">
    <property type="entry name" value="Lactate/malate_DH_N"/>
</dbReference>
<comment type="pathway">
    <text evidence="1 7">Fermentation; pyruvate fermentation to lactate; (S)-lactate from pyruvate: step 1/1.</text>
</comment>
<dbReference type="EMBL" id="CP017015">
    <property type="protein sequence ID" value="AOG60047.1"/>
    <property type="molecule type" value="Genomic_DNA"/>
</dbReference>
<name>A0A1B3SJF1_9MOLU</name>
<comment type="catalytic activity">
    <reaction evidence="6 7">
        <text>(S)-lactate + NAD(+) = pyruvate + NADH + H(+)</text>
        <dbReference type="Rhea" id="RHEA:23444"/>
        <dbReference type="ChEBI" id="CHEBI:15361"/>
        <dbReference type="ChEBI" id="CHEBI:15378"/>
        <dbReference type="ChEBI" id="CHEBI:16651"/>
        <dbReference type="ChEBI" id="CHEBI:57540"/>
        <dbReference type="ChEBI" id="CHEBI:57945"/>
        <dbReference type="EC" id="1.1.1.27"/>
    </reaction>
</comment>
<evidence type="ECO:0000313" key="12">
    <source>
        <dbReference type="EMBL" id="AOG60047.1"/>
    </source>
</evidence>
<feature type="binding site" evidence="7">
    <location>
        <position position="68"/>
    </location>
    <ligand>
        <name>NAD(+)</name>
        <dbReference type="ChEBI" id="CHEBI:57540"/>
    </ligand>
</feature>
<feature type="binding site" evidence="7">
    <location>
        <position position="231"/>
    </location>
    <ligand>
        <name>substrate</name>
    </ligand>
</feature>
<dbReference type="InterPro" id="IPR022383">
    <property type="entry name" value="Lactate/malate_DH_C"/>
</dbReference>
<dbReference type="GO" id="GO:0006089">
    <property type="term" value="P:lactate metabolic process"/>
    <property type="evidence" value="ECO:0007669"/>
    <property type="project" value="TreeGrafter"/>
</dbReference>
<dbReference type="PATRIC" id="fig|216938.3.peg.92"/>
<dbReference type="HAMAP" id="MF_00488">
    <property type="entry name" value="Lactate_dehydrog"/>
    <property type="match status" value="1"/>
</dbReference>
<feature type="binding site" evidence="9">
    <location>
        <position position="98"/>
    </location>
    <ligand>
        <name>NAD(+)</name>
        <dbReference type="ChEBI" id="CHEBI:57540"/>
    </ligand>
</feature>
<evidence type="ECO:0000256" key="9">
    <source>
        <dbReference type="PIRSR" id="PIRSR000102-3"/>
    </source>
</evidence>
<evidence type="ECO:0000256" key="5">
    <source>
        <dbReference type="ARBA" id="ARBA00023027"/>
    </source>
</evidence>
<comment type="similarity">
    <text evidence="2 7">Belongs to the LDH/MDH superfamily. LDH family.</text>
</comment>
<evidence type="ECO:0000256" key="2">
    <source>
        <dbReference type="ARBA" id="ARBA00006054"/>
    </source>
</evidence>
<dbReference type="Pfam" id="PF00056">
    <property type="entry name" value="Ldh_1_N"/>
    <property type="match status" value="1"/>
</dbReference>
<dbReference type="PANTHER" id="PTHR43128:SF16">
    <property type="entry name" value="L-LACTATE DEHYDROGENASE"/>
    <property type="match status" value="1"/>
</dbReference>
<keyword evidence="13" id="KW-1185">Reference proteome</keyword>
<feature type="binding site" evidence="7">
    <location>
        <position position="91"/>
    </location>
    <ligand>
        <name>substrate</name>
    </ligand>
</feature>
<evidence type="ECO:0000256" key="7">
    <source>
        <dbReference type="HAMAP-Rule" id="MF_00488"/>
    </source>
</evidence>
<dbReference type="CDD" id="cd05291">
    <property type="entry name" value="HicDH_like"/>
    <property type="match status" value="1"/>
</dbReference>
<dbReference type="FunFam" id="3.40.50.720:FF:000018">
    <property type="entry name" value="Malate dehydrogenase"/>
    <property type="match status" value="1"/>
</dbReference>
<dbReference type="InterPro" id="IPR011304">
    <property type="entry name" value="L-lactate_DH"/>
</dbReference>
<dbReference type="PRINTS" id="PR00086">
    <property type="entry name" value="LLDHDRGNASE"/>
</dbReference>
<keyword evidence="5 7" id="KW-0520">NAD</keyword>
<feature type="binding site" evidence="7">
    <location>
        <position position="85"/>
    </location>
    <ligand>
        <name>substrate</name>
    </ligand>
</feature>
<evidence type="ECO:0000313" key="13">
    <source>
        <dbReference type="Proteomes" id="UP000094378"/>
    </source>
</evidence>
<comment type="caution">
    <text evidence="7">Lacks conserved residue(s) required for the propagation of feature annotation.</text>
</comment>
<dbReference type="SUPFAM" id="SSF56327">
    <property type="entry name" value="LDH C-terminal domain-like"/>
    <property type="match status" value="1"/>
</dbReference>
<keyword evidence="7" id="KW-0597">Phosphoprotein</keyword>
<feature type="binding site" evidence="7">
    <location>
        <position position="15"/>
    </location>
    <ligand>
        <name>NAD(+)</name>
        <dbReference type="ChEBI" id="CHEBI:57540"/>
    </ligand>
</feature>
<dbReference type="PIRSF" id="PIRSF000102">
    <property type="entry name" value="Lac_mal_DH"/>
    <property type="match status" value="1"/>
</dbReference>
<dbReference type="NCBIfam" id="TIGR01771">
    <property type="entry name" value="L-LDH-NAD"/>
    <property type="match status" value="1"/>
</dbReference>